<dbReference type="SUPFAM" id="SSF103506">
    <property type="entry name" value="Mitochondrial carrier"/>
    <property type="match status" value="1"/>
</dbReference>
<dbReference type="GO" id="GO:1902603">
    <property type="term" value="P:carnitine transmembrane transport"/>
    <property type="evidence" value="ECO:0007669"/>
    <property type="project" value="TreeGrafter"/>
</dbReference>
<evidence type="ECO:0000256" key="7">
    <source>
        <dbReference type="ARBA" id="ARBA00023128"/>
    </source>
</evidence>
<dbReference type="InterPro" id="IPR018108">
    <property type="entry name" value="MCP_transmembrane"/>
</dbReference>
<keyword evidence="8 9" id="KW-0472">Membrane</keyword>
<feature type="repeat" description="Solcar" evidence="9">
    <location>
        <begin position="114"/>
        <end position="203"/>
    </location>
</feature>
<name>A0A9Q0ME79_BLOTA</name>
<dbReference type="InterPro" id="IPR050567">
    <property type="entry name" value="Mitochondrial_Carrier"/>
</dbReference>
<evidence type="ECO:0000256" key="9">
    <source>
        <dbReference type="PROSITE-ProRule" id="PRU00282"/>
    </source>
</evidence>
<evidence type="ECO:0000256" key="4">
    <source>
        <dbReference type="ARBA" id="ARBA00022692"/>
    </source>
</evidence>
<keyword evidence="5" id="KW-0677">Repeat</keyword>
<keyword evidence="4 9" id="KW-0812">Transmembrane</keyword>
<dbReference type="InterPro" id="IPR023395">
    <property type="entry name" value="MCP_dom_sf"/>
</dbReference>
<dbReference type="OMA" id="QFAVYEF"/>
<feature type="repeat" description="Solcar" evidence="9">
    <location>
        <begin position="11"/>
        <end position="102"/>
    </location>
</feature>
<evidence type="ECO:0000256" key="8">
    <source>
        <dbReference type="ARBA" id="ARBA00023136"/>
    </source>
</evidence>
<comment type="similarity">
    <text evidence="2 10">Belongs to the mitochondrial carrier (TC 2.A.29) family.</text>
</comment>
<dbReference type="GO" id="GO:0031966">
    <property type="term" value="C:mitochondrial membrane"/>
    <property type="evidence" value="ECO:0007669"/>
    <property type="project" value="UniProtKB-SubCell"/>
</dbReference>
<dbReference type="PANTHER" id="PTHR45624">
    <property type="entry name" value="MITOCHONDRIAL BASIC AMINO ACIDS TRANSPORTER-RELATED"/>
    <property type="match status" value="1"/>
</dbReference>
<evidence type="ECO:0000313" key="11">
    <source>
        <dbReference type="EMBL" id="KAJ6222882.1"/>
    </source>
</evidence>
<reference evidence="11" key="1">
    <citation type="submission" date="2022-12" db="EMBL/GenBank/DDBJ databases">
        <title>Genome assemblies of Blomia tropicalis.</title>
        <authorList>
            <person name="Cui Y."/>
        </authorList>
    </citation>
    <scope>NUCLEOTIDE SEQUENCE</scope>
    <source>
        <tissue evidence="11">Adult mites</tissue>
    </source>
</reference>
<keyword evidence="12" id="KW-1185">Reference proteome</keyword>
<dbReference type="PROSITE" id="PS50920">
    <property type="entry name" value="SOLCAR"/>
    <property type="match status" value="3"/>
</dbReference>
<dbReference type="GO" id="GO:0006839">
    <property type="term" value="P:mitochondrial transport"/>
    <property type="evidence" value="ECO:0007669"/>
    <property type="project" value="TreeGrafter"/>
</dbReference>
<evidence type="ECO:0000256" key="3">
    <source>
        <dbReference type="ARBA" id="ARBA00022448"/>
    </source>
</evidence>
<evidence type="ECO:0000256" key="6">
    <source>
        <dbReference type="ARBA" id="ARBA00022989"/>
    </source>
</evidence>
<comment type="subcellular location">
    <subcellularLocation>
        <location evidence="1">Mitochondrion membrane</location>
        <topology evidence="1">Multi-pass membrane protein</topology>
    </subcellularLocation>
</comment>
<dbReference type="Proteomes" id="UP001142055">
    <property type="component" value="Chromosome 1"/>
</dbReference>
<dbReference type="Pfam" id="PF00153">
    <property type="entry name" value="Mito_carr"/>
    <property type="match status" value="3"/>
</dbReference>
<evidence type="ECO:0000313" key="12">
    <source>
        <dbReference type="Proteomes" id="UP001142055"/>
    </source>
</evidence>
<protein>
    <submittedName>
        <fullName evidence="11">Uncharacterized protein</fullName>
    </submittedName>
</protein>
<evidence type="ECO:0000256" key="5">
    <source>
        <dbReference type="ARBA" id="ARBA00022737"/>
    </source>
</evidence>
<keyword evidence="6" id="KW-1133">Transmembrane helix</keyword>
<keyword evidence="3 10" id="KW-0813">Transport</keyword>
<dbReference type="AlphaFoldDB" id="A0A9Q0ME79"/>
<gene>
    <name evidence="11" type="ORF">RDWZM_001427</name>
</gene>
<organism evidence="11 12">
    <name type="scientific">Blomia tropicalis</name>
    <name type="common">Mite</name>
    <dbReference type="NCBI Taxonomy" id="40697"/>
    <lineage>
        <taxon>Eukaryota</taxon>
        <taxon>Metazoa</taxon>
        <taxon>Ecdysozoa</taxon>
        <taxon>Arthropoda</taxon>
        <taxon>Chelicerata</taxon>
        <taxon>Arachnida</taxon>
        <taxon>Acari</taxon>
        <taxon>Acariformes</taxon>
        <taxon>Sarcoptiformes</taxon>
        <taxon>Astigmata</taxon>
        <taxon>Glycyphagoidea</taxon>
        <taxon>Echimyopodidae</taxon>
        <taxon>Blomia</taxon>
    </lineage>
</organism>
<accession>A0A9Q0ME79</accession>
<dbReference type="EMBL" id="JAPWDV010000001">
    <property type="protein sequence ID" value="KAJ6222882.1"/>
    <property type="molecule type" value="Genomic_DNA"/>
</dbReference>
<feature type="repeat" description="Solcar" evidence="9">
    <location>
        <begin position="212"/>
        <end position="298"/>
    </location>
</feature>
<sequence length="303" mass="32998">MSNSTNQDAWIASMKQLVAGGAGGVCLVLAGHPMDTIKVRIQTMPTPKPGDPPMFTGTIDCVRRTLANEGIRGFYRGMLAPLIGATPVNSICFFGYGLGVRLQTHGSPTQVDKLTYQQLFNAGMLSGFCTALVNAPVERIKCLLQIEQGSVKTAQYKGFWDCARKVYANGGIRSNYRGILVTFARDIPSSGMYFMGYEWLKKKGTATFNLQNQTAITLFAGGAAGMLYWAVAIPADVIKSKIQTAPEGKYSDGYRSIVQSMFAKQGLTGFYRGATPVFLRAFPANAACFFGYEYTMKLLDKLI</sequence>
<proteinExistence type="inferred from homology"/>
<keyword evidence="7" id="KW-0496">Mitochondrion</keyword>
<evidence type="ECO:0000256" key="1">
    <source>
        <dbReference type="ARBA" id="ARBA00004225"/>
    </source>
</evidence>
<dbReference type="Gene3D" id="1.50.40.10">
    <property type="entry name" value="Mitochondrial carrier domain"/>
    <property type="match status" value="2"/>
</dbReference>
<dbReference type="PANTHER" id="PTHR45624:SF23">
    <property type="entry name" value="MITOCHONDRIAL CARNITINE_ACYLCARNITINE CARRIER PROTEIN ISOFORM X1"/>
    <property type="match status" value="1"/>
</dbReference>
<dbReference type="GO" id="GO:0015227">
    <property type="term" value="F:O-acyl-L-carnitine transmembrane transporter activity"/>
    <property type="evidence" value="ECO:0007669"/>
    <property type="project" value="TreeGrafter"/>
</dbReference>
<comment type="caution">
    <text evidence="11">The sequence shown here is derived from an EMBL/GenBank/DDBJ whole genome shotgun (WGS) entry which is preliminary data.</text>
</comment>
<evidence type="ECO:0000256" key="2">
    <source>
        <dbReference type="ARBA" id="ARBA00006375"/>
    </source>
</evidence>
<evidence type="ECO:0000256" key="10">
    <source>
        <dbReference type="RuleBase" id="RU000488"/>
    </source>
</evidence>